<feature type="region of interest" description="Disordered" evidence="1">
    <location>
        <begin position="307"/>
        <end position="341"/>
    </location>
</feature>
<dbReference type="EMBL" id="KB097222">
    <property type="protein sequence ID" value="ESN98080.1"/>
    <property type="molecule type" value="Genomic_DNA"/>
</dbReference>
<feature type="region of interest" description="Disordered" evidence="1">
    <location>
        <begin position="565"/>
        <end position="587"/>
    </location>
</feature>
<dbReference type="GeneID" id="20206177"/>
<reference evidence="3 5" key="2">
    <citation type="journal article" date="2013" name="Nature">
        <title>Insights into bilaterian evolution from three spiralian genomes.</title>
        <authorList>
            <person name="Simakov O."/>
            <person name="Marletaz F."/>
            <person name="Cho S.J."/>
            <person name="Edsinger-Gonzales E."/>
            <person name="Havlak P."/>
            <person name="Hellsten U."/>
            <person name="Kuo D.H."/>
            <person name="Larsson T."/>
            <person name="Lv J."/>
            <person name="Arendt D."/>
            <person name="Savage R."/>
            <person name="Osoegawa K."/>
            <person name="de Jong P."/>
            <person name="Grimwood J."/>
            <person name="Chapman J.A."/>
            <person name="Shapiro H."/>
            <person name="Aerts A."/>
            <person name="Otillar R.P."/>
            <person name="Terry A.Y."/>
            <person name="Boore J.L."/>
            <person name="Grigoriev I.V."/>
            <person name="Lindberg D.R."/>
            <person name="Seaver E.C."/>
            <person name="Weisblat D.A."/>
            <person name="Putnam N.H."/>
            <person name="Rokhsar D.S."/>
        </authorList>
    </citation>
    <scope>NUCLEOTIDE SEQUENCE</scope>
</reference>
<organism evidence="4 5">
    <name type="scientific">Helobdella robusta</name>
    <name type="common">Californian leech</name>
    <dbReference type="NCBI Taxonomy" id="6412"/>
    <lineage>
        <taxon>Eukaryota</taxon>
        <taxon>Metazoa</taxon>
        <taxon>Spiralia</taxon>
        <taxon>Lophotrochozoa</taxon>
        <taxon>Annelida</taxon>
        <taxon>Clitellata</taxon>
        <taxon>Hirudinea</taxon>
        <taxon>Rhynchobdellida</taxon>
        <taxon>Glossiphoniidae</taxon>
        <taxon>Helobdella</taxon>
    </lineage>
</organism>
<feature type="region of interest" description="Disordered" evidence="1">
    <location>
        <begin position="102"/>
        <end position="123"/>
    </location>
</feature>
<gene>
    <name evidence="4" type="primary">20206177</name>
    <name evidence="3" type="ORF">HELRODRAFT_177315</name>
</gene>
<keyword evidence="5" id="KW-1185">Reference proteome</keyword>
<proteinExistence type="predicted"/>
<name>T1FBH8_HELRO</name>
<accession>T1FBH8</accession>
<protein>
    <submittedName>
        <fullName evidence="3 4">Uncharacterized protein</fullName>
    </submittedName>
</protein>
<reference evidence="5" key="1">
    <citation type="submission" date="2012-12" db="EMBL/GenBank/DDBJ databases">
        <authorList>
            <person name="Hellsten U."/>
            <person name="Grimwood J."/>
            <person name="Chapman J.A."/>
            <person name="Shapiro H."/>
            <person name="Aerts A."/>
            <person name="Otillar R.P."/>
            <person name="Terry A.Y."/>
            <person name="Boore J.L."/>
            <person name="Simakov O."/>
            <person name="Marletaz F."/>
            <person name="Cho S.-J."/>
            <person name="Edsinger-Gonzales E."/>
            <person name="Havlak P."/>
            <person name="Kuo D.-H."/>
            <person name="Larsson T."/>
            <person name="Lv J."/>
            <person name="Arendt D."/>
            <person name="Savage R."/>
            <person name="Osoegawa K."/>
            <person name="de Jong P."/>
            <person name="Lindberg D.R."/>
            <person name="Seaver E.C."/>
            <person name="Weisblat D.A."/>
            <person name="Putnam N.H."/>
            <person name="Grigoriev I.V."/>
            <person name="Rokhsar D.S."/>
        </authorList>
    </citation>
    <scope>NUCLEOTIDE SEQUENCE</scope>
</reference>
<dbReference type="EMBL" id="AMQM01006014">
    <property type="status" value="NOT_ANNOTATED_CDS"/>
    <property type="molecule type" value="Genomic_DNA"/>
</dbReference>
<keyword evidence="2" id="KW-0732">Signal</keyword>
<dbReference type="AlphaFoldDB" id="T1FBH8"/>
<dbReference type="InParanoid" id="T1FBH8"/>
<dbReference type="EnsemblMetazoa" id="HelroT177315">
    <property type="protein sequence ID" value="HelroP177315"/>
    <property type="gene ID" value="HelroG177315"/>
</dbReference>
<feature type="signal peptide" evidence="2">
    <location>
        <begin position="1"/>
        <end position="18"/>
    </location>
</feature>
<evidence type="ECO:0000313" key="5">
    <source>
        <dbReference type="Proteomes" id="UP000015101"/>
    </source>
</evidence>
<dbReference type="KEGG" id="hro:HELRODRAFT_177315"/>
<evidence type="ECO:0000313" key="4">
    <source>
        <dbReference type="EnsemblMetazoa" id="HelroP177315"/>
    </source>
</evidence>
<dbReference type="Proteomes" id="UP000015101">
    <property type="component" value="Unassembled WGS sequence"/>
</dbReference>
<dbReference type="HOGENOM" id="CLU_403494_0_0_1"/>
<feature type="chain" id="PRO_5010980477" evidence="2">
    <location>
        <begin position="19"/>
        <end position="682"/>
    </location>
</feature>
<feature type="compositionally biased region" description="Basic residues" evidence="1">
    <location>
        <begin position="332"/>
        <end position="341"/>
    </location>
</feature>
<dbReference type="RefSeq" id="XP_009023775.1">
    <property type="nucleotide sequence ID" value="XM_009025527.1"/>
</dbReference>
<feature type="compositionally biased region" description="Basic and acidic residues" evidence="1">
    <location>
        <begin position="313"/>
        <end position="330"/>
    </location>
</feature>
<dbReference type="CTD" id="20206177"/>
<evidence type="ECO:0000313" key="3">
    <source>
        <dbReference type="EMBL" id="ESN98080.1"/>
    </source>
</evidence>
<sequence length="682" mass="80420">MNHLFLICFLVSWGSCFQRPMDVIMDSRSNIASEELNVNGINTSGANVINETFLENSSKFDHNNTDQPLSSSFYLTFQLQNATNNKIKITKIFERAANFQEEKSAAGESEPVPAESGTAEEAPMALKKKVEDFKIVAKDGWTHVGNKEREARRHGRKSSDQSRYFSKADKKFNQYFDKMRNYFEEPFRDPWFKGGSKSRGGMRVSSWREKPRMDDLDDDYNYYDYPDDYMDDEYYDSDGYRDEDDDYYDYVTVWDDWNDKEIKKMIEGERSNYKNQENYNIIKTVNDSEGNPVHIIISHRTGYELLPLTPKPAKKDGDDIDGTKPDDSSKKVTGRYRRRKGRGRRWKREIENFSLEKINNFKEQGNHFQKILLGMASEYGKHQMTNYMNNPRADTAAVSDPNYWRNYPRYFNLNNTYMLDNLMDEENKTFEMLTDLSPFERSEAFGQYRQLTNMVKNFNKIHREKRSHYRSSSTSDFFEDFIGGLRVAPRFKRDQMKNASTIKANKDVAQNSSSVKRVKRSKEEDEVKTPAFDHLCFYKTQVELSLFDEKFLKYYDEVKEWKQNKDKKAKNQTKAKEEEENNSTMTTNMSQRVKRHFQCNRWMRSRRDINEDVRNLKLRSLESVQQDLNYIKKLVRRSLAATDTKNSRKLFKRGSVNDALSSFKAFFEDVFGNNNDKKIRGS</sequence>
<reference evidence="4" key="3">
    <citation type="submission" date="2015-06" db="UniProtKB">
        <authorList>
            <consortium name="EnsemblMetazoa"/>
        </authorList>
    </citation>
    <scope>IDENTIFICATION</scope>
</reference>
<evidence type="ECO:0000256" key="2">
    <source>
        <dbReference type="SAM" id="SignalP"/>
    </source>
</evidence>
<evidence type="ECO:0000256" key="1">
    <source>
        <dbReference type="SAM" id="MobiDB-lite"/>
    </source>
</evidence>